<name>A0A2U8QW75_9FLAO</name>
<dbReference type="GO" id="GO:0009279">
    <property type="term" value="C:cell outer membrane"/>
    <property type="evidence" value="ECO:0007669"/>
    <property type="project" value="UniProtKB-SubCell"/>
</dbReference>
<keyword evidence="10" id="KW-1185">Reference proteome</keyword>
<dbReference type="KEGG" id="fse:DI487_11685"/>
<dbReference type="SUPFAM" id="SSF56935">
    <property type="entry name" value="Porins"/>
    <property type="match status" value="1"/>
</dbReference>
<comment type="subcellular location">
    <subcellularLocation>
        <location evidence="1">Cell outer membrane</location>
        <topology evidence="1">Multi-pass membrane protein</topology>
    </subcellularLocation>
</comment>
<evidence type="ECO:0000256" key="3">
    <source>
        <dbReference type="ARBA" id="ARBA00022452"/>
    </source>
</evidence>
<proteinExistence type="inferred from homology"/>
<evidence type="ECO:0000256" key="7">
    <source>
        <dbReference type="ARBA" id="ARBA00023237"/>
    </source>
</evidence>
<keyword evidence="4" id="KW-0812">Transmembrane</keyword>
<keyword evidence="6" id="KW-0472">Membrane</keyword>
<evidence type="ECO:0000256" key="5">
    <source>
        <dbReference type="ARBA" id="ARBA00022729"/>
    </source>
</evidence>
<feature type="chain" id="PRO_5015900586" evidence="8">
    <location>
        <begin position="19"/>
        <end position="495"/>
    </location>
</feature>
<organism evidence="9 10">
    <name type="scientific">Flavobacterium sediminis</name>
    <dbReference type="NCBI Taxonomy" id="2201181"/>
    <lineage>
        <taxon>Bacteria</taxon>
        <taxon>Pseudomonadati</taxon>
        <taxon>Bacteroidota</taxon>
        <taxon>Flavobacteriia</taxon>
        <taxon>Flavobacteriales</taxon>
        <taxon>Flavobacteriaceae</taxon>
        <taxon>Flavobacterium</taxon>
    </lineage>
</organism>
<evidence type="ECO:0000256" key="8">
    <source>
        <dbReference type="SAM" id="SignalP"/>
    </source>
</evidence>
<dbReference type="Proteomes" id="UP000245429">
    <property type="component" value="Chromosome"/>
</dbReference>
<evidence type="ECO:0000313" key="10">
    <source>
        <dbReference type="Proteomes" id="UP000245429"/>
    </source>
</evidence>
<evidence type="ECO:0000256" key="6">
    <source>
        <dbReference type="ARBA" id="ARBA00023136"/>
    </source>
</evidence>
<sequence>MKKILLSSIFLLGLFSHAQEIRQEDGLRYAIQDLTGTARFRAMSGAFGAVGGDLSALNVNPAGSAVFNNNYASFSASNYNTSNKSNYFGLSTKENNSTLDINQAGAVLVFKNTDNASDWKKFSIGLNYENTHDFDNEIFIAGTNPNNSISNYFLNYAQGIPESTLSNSNYYDLNFGGQQAFLGYQTYLFDPTSAGANTYTSNVPPGSYYQENYITTSGFNGKVTGNFATSYKDRLFIGLNLNAHFTDYVRTTNLYESNNNNPNLGVQAIYFDNEVYTYGTGFSFNLGAIVKVTDALRVGAAYESPTWYRLRDELTQSIDAFSNDGSTTYHDYYYPNITNIYPVYKVQTPSKWTGSAAYIFGQKGLISADVSYKDYSSIEFKPKNEDVYQNLNMANSNLLTDAIEVRVGGEYKFKQWSFRAGYRFEESPYKVDYAMGDLTGYTGGLGYSFGESRIDLAYSNAHRNYNQYLISSGMNDTARIRTTQNNVTLTYSINF</sequence>
<protein>
    <submittedName>
        <fullName evidence="9">Transporter</fullName>
    </submittedName>
</protein>
<dbReference type="InterPro" id="IPR005017">
    <property type="entry name" value="OMPP1/FadL/TodX"/>
</dbReference>
<dbReference type="OrthoDB" id="9765571at2"/>
<evidence type="ECO:0000256" key="4">
    <source>
        <dbReference type="ARBA" id="ARBA00022692"/>
    </source>
</evidence>
<evidence type="ECO:0000256" key="1">
    <source>
        <dbReference type="ARBA" id="ARBA00004571"/>
    </source>
</evidence>
<keyword evidence="7" id="KW-0998">Cell outer membrane</keyword>
<keyword evidence="5 8" id="KW-0732">Signal</keyword>
<dbReference type="PANTHER" id="PTHR35093:SF8">
    <property type="entry name" value="OUTER MEMBRANE PROTEIN NMB0088-RELATED"/>
    <property type="match status" value="1"/>
</dbReference>
<dbReference type="GO" id="GO:0015483">
    <property type="term" value="F:long-chain fatty acid transporting porin activity"/>
    <property type="evidence" value="ECO:0007669"/>
    <property type="project" value="TreeGrafter"/>
</dbReference>
<accession>A0A2U8QW75</accession>
<feature type="signal peptide" evidence="8">
    <location>
        <begin position="1"/>
        <end position="18"/>
    </location>
</feature>
<keyword evidence="3" id="KW-1134">Transmembrane beta strand</keyword>
<dbReference type="Gene3D" id="2.40.160.60">
    <property type="entry name" value="Outer membrane protein transport protein (OMPP1/FadL/TodX)"/>
    <property type="match status" value="1"/>
</dbReference>
<dbReference type="RefSeq" id="WP_109569811.1">
    <property type="nucleotide sequence ID" value="NZ_CP029463.1"/>
</dbReference>
<evidence type="ECO:0000256" key="2">
    <source>
        <dbReference type="ARBA" id="ARBA00008163"/>
    </source>
</evidence>
<dbReference type="PANTHER" id="PTHR35093">
    <property type="entry name" value="OUTER MEMBRANE PROTEIN NMB0088-RELATED"/>
    <property type="match status" value="1"/>
</dbReference>
<dbReference type="EMBL" id="CP029463">
    <property type="protein sequence ID" value="AWM14452.1"/>
    <property type="molecule type" value="Genomic_DNA"/>
</dbReference>
<comment type="similarity">
    <text evidence="2">Belongs to the OmpP1/FadL family.</text>
</comment>
<evidence type="ECO:0000313" key="9">
    <source>
        <dbReference type="EMBL" id="AWM14452.1"/>
    </source>
</evidence>
<gene>
    <name evidence="9" type="ORF">DI487_11685</name>
</gene>
<reference evidence="9 10" key="1">
    <citation type="submission" date="2018-05" db="EMBL/GenBank/DDBJ databases">
        <title>Flavobacterium sp. MEBiC07310.</title>
        <authorList>
            <person name="Baek K."/>
        </authorList>
    </citation>
    <scope>NUCLEOTIDE SEQUENCE [LARGE SCALE GENOMIC DNA]</scope>
    <source>
        <strain evidence="9 10">MEBiC07310</strain>
    </source>
</reference>
<dbReference type="AlphaFoldDB" id="A0A2U8QW75"/>
<dbReference type="Pfam" id="PF03349">
    <property type="entry name" value="Toluene_X"/>
    <property type="match status" value="1"/>
</dbReference>